<dbReference type="GO" id="GO:0140104">
    <property type="term" value="F:molecular carrier activity"/>
    <property type="evidence" value="ECO:0007669"/>
    <property type="project" value="InterPro"/>
</dbReference>
<evidence type="ECO:0000256" key="4">
    <source>
        <dbReference type="ARBA" id="ARBA00022729"/>
    </source>
</evidence>
<dbReference type="RefSeq" id="WP_080887298.1">
    <property type="nucleotide sequence ID" value="NZ_LT828648.1"/>
</dbReference>
<dbReference type="SUPFAM" id="SSF53850">
    <property type="entry name" value="Periplasmic binding protein-like II"/>
    <property type="match status" value="1"/>
</dbReference>
<protein>
    <submittedName>
        <fullName evidence="6">Sulfate transporter subunit periplasmic-binding component of ABC superfamily</fullName>
    </submittedName>
</protein>
<accession>A0A1W1I7L2</accession>
<keyword evidence="4" id="KW-0732">Signal</keyword>
<keyword evidence="3" id="KW-0813">Transport</keyword>
<keyword evidence="5" id="KW-0574">Periplasm</keyword>
<dbReference type="OrthoDB" id="9802127at2"/>
<dbReference type="PANTHER" id="PTHR30368:SF1">
    <property type="entry name" value="THIOSULFATE-BINDING PROTEIN"/>
    <property type="match status" value="1"/>
</dbReference>
<sequence>MNECFRHSWSAGVLVIWTILAVCSIGHSTNAMADSQELLNVSYDVSREFYKAYNAAFARHWLEKTGRSAVLRQSHGGSTAQARAVLAGLEADVVTMNQESDIAILAEQGGPIAKNWRERLPNHSVPFTSTIVFLVRSGNPKRLHDWPDLIRPGVAVIMPNPKTSGNGRYSYLAAWGQLVKQTGSHDKARQFVHDLLQHVPVFASGGRGATTTFLQRDIGDVLLTFEHEVSLIQKEAGTGRFEIVYPTVSILAESPVAVVDRVADKHGTRVLAEAYLDYLYSEEGQELAARHHYRPSSAAVMRKHASQFPALNVFSADDVFGGWQNAIATHFSSGGVFDQMYQPTAAPSDGHREQSR</sequence>
<dbReference type="NCBIfam" id="NF008022">
    <property type="entry name" value="PRK10752.1"/>
    <property type="match status" value="1"/>
</dbReference>
<keyword evidence="7" id="KW-1185">Reference proteome</keyword>
<dbReference type="Proteomes" id="UP000192042">
    <property type="component" value="Chromosome I"/>
</dbReference>
<dbReference type="CDD" id="cd01005">
    <property type="entry name" value="PBP2_CysP"/>
    <property type="match status" value="1"/>
</dbReference>
<evidence type="ECO:0000313" key="6">
    <source>
        <dbReference type="EMBL" id="SLM48990.1"/>
    </source>
</evidence>
<dbReference type="AlphaFoldDB" id="A0A1W1I7L2"/>
<comment type="similarity">
    <text evidence="2">Belongs to the prokaryotic sulfate-binding protein family.</text>
</comment>
<dbReference type="NCBIfam" id="TIGR00971">
    <property type="entry name" value="3a0106s03"/>
    <property type="match status" value="1"/>
</dbReference>
<name>A0A1W1I7L2_9BACT</name>
<dbReference type="EMBL" id="LT828648">
    <property type="protein sequence ID" value="SLM48990.1"/>
    <property type="molecule type" value="Genomic_DNA"/>
</dbReference>
<proteinExistence type="inferred from homology"/>
<dbReference type="PANTHER" id="PTHR30368">
    <property type="entry name" value="SULFATE-BINDING PROTEIN"/>
    <property type="match status" value="1"/>
</dbReference>
<dbReference type="NCBIfam" id="NF008106">
    <property type="entry name" value="PRK10852.1"/>
    <property type="match status" value="1"/>
</dbReference>
<dbReference type="KEGG" id="nja:NSJP_2823"/>
<dbReference type="STRING" id="1325564.NSJP_2823"/>
<comment type="subcellular location">
    <subcellularLocation>
        <location evidence="1">Periplasm</location>
    </subcellularLocation>
</comment>
<dbReference type="InterPro" id="IPR005669">
    <property type="entry name" value="Thiosulph/SO4-bd"/>
</dbReference>
<reference evidence="6 7" key="1">
    <citation type="submission" date="2017-03" db="EMBL/GenBank/DDBJ databases">
        <authorList>
            <person name="Afonso C.L."/>
            <person name="Miller P.J."/>
            <person name="Scott M.A."/>
            <person name="Spackman E."/>
            <person name="Goraichik I."/>
            <person name="Dimitrov K.M."/>
            <person name="Suarez D.L."/>
            <person name="Swayne D.E."/>
        </authorList>
    </citation>
    <scope>NUCLEOTIDE SEQUENCE [LARGE SCALE GENOMIC DNA]</scope>
    <source>
        <strain evidence="6">Genome sequencing of Nitrospira japonica strain NJ11</strain>
    </source>
</reference>
<dbReference type="GO" id="GO:1902358">
    <property type="term" value="P:sulfate transmembrane transport"/>
    <property type="evidence" value="ECO:0007669"/>
    <property type="project" value="InterPro"/>
</dbReference>
<organism evidence="6 7">
    <name type="scientific">Nitrospira japonica</name>
    <dbReference type="NCBI Taxonomy" id="1325564"/>
    <lineage>
        <taxon>Bacteria</taxon>
        <taxon>Pseudomonadati</taxon>
        <taxon>Nitrospirota</taxon>
        <taxon>Nitrospiria</taxon>
        <taxon>Nitrospirales</taxon>
        <taxon>Nitrospiraceae</taxon>
        <taxon>Nitrospira</taxon>
    </lineage>
</organism>
<dbReference type="Pfam" id="PF13531">
    <property type="entry name" value="SBP_bac_11"/>
    <property type="match status" value="1"/>
</dbReference>
<evidence type="ECO:0000256" key="5">
    <source>
        <dbReference type="ARBA" id="ARBA00022764"/>
    </source>
</evidence>
<dbReference type="GO" id="GO:0042597">
    <property type="term" value="C:periplasmic space"/>
    <property type="evidence" value="ECO:0007669"/>
    <property type="project" value="UniProtKB-SubCell"/>
</dbReference>
<evidence type="ECO:0000256" key="1">
    <source>
        <dbReference type="ARBA" id="ARBA00004418"/>
    </source>
</evidence>
<dbReference type="Gene3D" id="3.40.190.10">
    <property type="entry name" value="Periplasmic binding protein-like II"/>
    <property type="match status" value="2"/>
</dbReference>
<evidence type="ECO:0000256" key="2">
    <source>
        <dbReference type="ARBA" id="ARBA00006099"/>
    </source>
</evidence>
<evidence type="ECO:0000313" key="7">
    <source>
        <dbReference type="Proteomes" id="UP000192042"/>
    </source>
</evidence>
<gene>
    <name evidence="6" type="primary">sbp</name>
    <name evidence="6" type="ORF">NSJP_2823</name>
</gene>
<evidence type="ECO:0000256" key="3">
    <source>
        <dbReference type="ARBA" id="ARBA00022448"/>
    </source>
</evidence>